<dbReference type="Proteomes" id="UP000583127">
    <property type="component" value="Unassembled WGS sequence"/>
</dbReference>
<organism evidence="1 2">
    <name type="scientific">Paraburkholderia antibiotica</name>
    <dbReference type="NCBI Taxonomy" id="2728839"/>
    <lineage>
        <taxon>Bacteria</taxon>
        <taxon>Pseudomonadati</taxon>
        <taxon>Pseudomonadota</taxon>
        <taxon>Betaproteobacteria</taxon>
        <taxon>Burkholderiales</taxon>
        <taxon>Burkholderiaceae</taxon>
        <taxon>Paraburkholderia</taxon>
    </lineage>
</organism>
<reference evidence="1 2" key="1">
    <citation type="submission" date="2020-04" db="EMBL/GenBank/DDBJ databases">
        <title>Paraburkholderia sp. G-4-1-8 isolated from soil.</title>
        <authorList>
            <person name="Dahal R.H."/>
        </authorList>
    </citation>
    <scope>NUCLEOTIDE SEQUENCE [LARGE SCALE GENOMIC DNA]</scope>
    <source>
        <strain evidence="1 2">G-4-1-8</strain>
    </source>
</reference>
<dbReference type="RefSeq" id="WP_169498644.1">
    <property type="nucleotide sequence ID" value="NZ_JABBFZ010000009.1"/>
</dbReference>
<evidence type="ECO:0000313" key="2">
    <source>
        <dbReference type="Proteomes" id="UP000583127"/>
    </source>
</evidence>
<dbReference type="AlphaFoldDB" id="A0A7X9X6G2"/>
<name>A0A7X9X6G2_9BURK</name>
<accession>A0A7X9X6G2</accession>
<protein>
    <submittedName>
        <fullName evidence="1">Uncharacterized protein</fullName>
    </submittedName>
</protein>
<evidence type="ECO:0000313" key="1">
    <source>
        <dbReference type="EMBL" id="NML32383.1"/>
    </source>
</evidence>
<proteinExistence type="predicted"/>
<gene>
    <name evidence="1" type="ORF">HHL14_16260</name>
</gene>
<comment type="caution">
    <text evidence="1">The sequence shown here is derived from an EMBL/GenBank/DDBJ whole genome shotgun (WGS) entry which is preliminary data.</text>
</comment>
<sequence>MKVRYARPRDYKGHGDDPSFTLGKTYVALGVRFQPEGRPAMITVQRDSDSTPVLVELQCFDVVDPAVPNGWTFLDFGSGRYSIAPSEFGGDFWDRFHDENPEAEKTFEQVIERLKIFHED</sequence>
<keyword evidence="2" id="KW-1185">Reference proteome</keyword>
<dbReference type="EMBL" id="JABBFZ010000009">
    <property type="protein sequence ID" value="NML32383.1"/>
    <property type="molecule type" value="Genomic_DNA"/>
</dbReference>